<keyword evidence="10" id="KW-1185">Reference proteome</keyword>
<keyword evidence="9" id="KW-0969">Cilium</keyword>
<keyword evidence="3" id="KW-1005">Bacterial flagellum biogenesis</keyword>
<keyword evidence="9" id="KW-0966">Cell projection</keyword>
<name>A0A554A3R7_9BACI</name>
<evidence type="ECO:0000256" key="3">
    <source>
        <dbReference type="ARBA" id="ARBA00022795"/>
    </source>
</evidence>
<comment type="subcellular location">
    <subcellularLocation>
        <location evidence="1">Cytoplasm</location>
        <location evidence="1">Cytosol</location>
    </subcellularLocation>
</comment>
<reference evidence="9 10" key="1">
    <citation type="submission" date="2019-07" db="EMBL/GenBank/DDBJ databases">
        <authorList>
            <person name="Park Y.J."/>
            <person name="Jeong S.E."/>
            <person name="Jung H.S."/>
        </authorList>
    </citation>
    <scope>NUCLEOTIDE SEQUENCE [LARGE SCALE GENOMIC DNA]</scope>
    <source>
        <strain evidence="10">P16(2019)</strain>
    </source>
</reference>
<sequence>MTILTQLLSQTAELQKHVEQGLPADDDERMEFINQLDAWLVQRGQLIEQLTDHTTDPSEFEIRDELVKRNAVFQENLHQLQNQIRRDLKQIQIKKETGRKYEQPYEGMTDGAFFDKRGV</sequence>
<evidence type="ECO:0000256" key="4">
    <source>
        <dbReference type="ARBA" id="ARBA00023186"/>
    </source>
</evidence>
<dbReference type="EMBL" id="VLXZ01000001">
    <property type="protein sequence ID" value="TSB48333.1"/>
    <property type="molecule type" value="Genomic_DNA"/>
</dbReference>
<keyword evidence="8" id="KW-0175">Coiled coil</keyword>
<organism evidence="9 10">
    <name type="scientific">Alkalicoccobacillus porphyridii</name>
    <dbReference type="NCBI Taxonomy" id="2597270"/>
    <lineage>
        <taxon>Bacteria</taxon>
        <taxon>Bacillati</taxon>
        <taxon>Bacillota</taxon>
        <taxon>Bacilli</taxon>
        <taxon>Bacillales</taxon>
        <taxon>Bacillaceae</taxon>
        <taxon>Alkalicoccobacillus</taxon>
    </lineage>
</organism>
<keyword evidence="2" id="KW-0963">Cytoplasm</keyword>
<protein>
    <recommendedName>
        <fullName evidence="7">Flagellar protein FliT</fullName>
    </recommendedName>
</protein>
<proteinExistence type="inferred from homology"/>
<gene>
    <name evidence="9" type="ORF">FN960_01915</name>
</gene>
<dbReference type="AlphaFoldDB" id="A0A554A3R7"/>
<evidence type="ECO:0000313" key="9">
    <source>
        <dbReference type="EMBL" id="TSB48333.1"/>
    </source>
</evidence>
<evidence type="ECO:0000256" key="6">
    <source>
        <dbReference type="ARBA" id="ARBA00093785"/>
    </source>
</evidence>
<dbReference type="InterPro" id="IPR008622">
    <property type="entry name" value="FliT"/>
</dbReference>
<evidence type="ECO:0000256" key="1">
    <source>
        <dbReference type="ARBA" id="ARBA00004514"/>
    </source>
</evidence>
<dbReference type="Proteomes" id="UP000318521">
    <property type="component" value="Unassembled WGS sequence"/>
</dbReference>
<dbReference type="OrthoDB" id="2353131at2"/>
<keyword evidence="4" id="KW-0143">Chaperone</keyword>
<comment type="similarity">
    <text evidence="6">Belongs to the bacillales FliT family.</text>
</comment>
<dbReference type="Pfam" id="PF05400">
    <property type="entry name" value="FliT"/>
    <property type="match status" value="1"/>
</dbReference>
<evidence type="ECO:0000313" key="10">
    <source>
        <dbReference type="Proteomes" id="UP000318521"/>
    </source>
</evidence>
<dbReference type="RefSeq" id="WP_143846678.1">
    <property type="nucleotide sequence ID" value="NZ_VLXZ01000001.1"/>
</dbReference>
<evidence type="ECO:0000256" key="8">
    <source>
        <dbReference type="SAM" id="Coils"/>
    </source>
</evidence>
<feature type="coiled-coil region" evidence="8">
    <location>
        <begin position="63"/>
        <end position="97"/>
    </location>
</feature>
<evidence type="ECO:0000256" key="2">
    <source>
        <dbReference type="ARBA" id="ARBA00022490"/>
    </source>
</evidence>
<evidence type="ECO:0000256" key="7">
    <source>
        <dbReference type="ARBA" id="ARBA00093797"/>
    </source>
</evidence>
<keyword evidence="9" id="KW-0282">Flagellum</keyword>
<evidence type="ECO:0000256" key="5">
    <source>
        <dbReference type="ARBA" id="ARBA00093765"/>
    </source>
</evidence>
<comment type="function">
    <text evidence="5">May act as an export chaperone for the filament capping protein FliD.</text>
</comment>
<comment type="caution">
    <text evidence="9">The sequence shown here is derived from an EMBL/GenBank/DDBJ whole genome shotgun (WGS) entry which is preliminary data.</text>
</comment>
<accession>A0A554A3R7</accession>